<feature type="repeat" description="ANK" evidence="8">
    <location>
        <begin position="242"/>
        <end position="274"/>
    </location>
</feature>
<dbReference type="SMART" id="SM00248">
    <property type="entry name" value="ANK"/>
    <property type="match status" value="5"/>
</dbReference>
<dbReference type="EMBL" id="CADCXV010001215">
    <property type="protein sequence ID" value="CAB0042661.1"/>
    <property type="molecule type" value="Genomic_DNA"/>
</dbReference>
<gene>
    <name evidence="9" type="ORF">TBRA_LOCUS14269</name>
</gene>
<evidence type="ECO:0000256" key="8">
    <source>
        <dbReference type="PROSITE-ProRule" id="PRU00023"/>
    </source>
</evidence>
<dbReference type="GO" id="GO:1902495">
    <property type="term" value="C:transmembrane transporter complex"/>
    <property type="evidence" value="ECO:0007669"/>
    <property type="project" value="TreeGrafter"/>
</dbReference>
<evidence type="ECO:0000256" key="6">
    <source>
        <dbReference type="ARBA" id="ARBA00023180"/>
    </source>
</evidence>
<evidence type="ECO:0000313" key="10">
    <source>
        <dbReference type="Proteomes" id="UP000479190"/>
    </source>
</evidence>
<evidence type="ECO:0000256" key="7">
    <source>
        <dbReference type="ARBA" id="ARBA00023303"/>
    </source>
</evidence>
<dbReference type="PROSITE" id="PS50088">
    <property type="entry name" value="ANK_REPEAT"/>
    <property type="match status" value="3"/>
</dbReference>
<dbReference type="GO" id="GO:0022857">
    <property type="term" value="F:transmembrane transporter activity"/>
    <property type="evidence" value="ECO:0007669"/>
    <property type="project" value="TreeGrafter"/>
</dbReference>
<dbReference type="OrthoDB" id="194358at2759"/>
<keyword evidence="7" id="KW-0407">Ion channel</keyword>
<feature type="repeat" description="ANK" evidence="8">
    <location>
        <begin position="161"/>
        <end position="194"/>
    </location>
</feature>
<dbReference type="AlphaFoldDB" id="A0A6H5J5F2"/>
<evidence type="ECO:0000256" key="1">
    <source>
        <dbReference type="ARBA" id="ARBA00022448"/>
    </source>
</evidence>
<proteinExistence type="predicted"/>
<dbReference type="Gene3D" id="1.25.40.20">
    <property type="entry name" value="Ankyrin repeat-containing domain"/>
    <property type="match status" value="1"/>
</dbReference>
<dbReference type="PRINTS" id="PR01415">
    <property type="entry name" value="ANKYRIN"/>
</dbReference>
<keyword evidence="6" id="KW-0325">Glycoprotein</keyword>
<dbReference type="GO" id="GO:0034220">
    <property type="term" value="P:monoatomic ion transmembrane transport"/>
    <property type="evidence" value="ECO:0007669"/>
    <property type="project" value="UniProtKB-KW"/>
</dbReference>
<dbReference type="InterPro" id="IPR002110">
    <property type="entry name" value="Ankyrin_rpt"/>
</dbReference>
<accession>A0A6H5J5F2</accession>
<evidence type="ECO:0000256" key="2">
    <source>
        <dbReference type="ARBA" id="ARBA00022606"/>
    </source>
</evidence>
<dbReference type="PANTHER" id="PTHR47143:SF1">
    <property type="entry name" value="ION_TRANS DOMAIN-CONTAINING PROTEIN"/>
    <property type="match status" value="1"/>
</dbReference>
<keyword evidence="1" id="KW-0813">Transport</keyword>
<feature type="repeat" description="ANK" evidence="8">
    <location>
        <begin position="321"/>
        <end position="353"/>
    </location>
</feature>
<evidence type="ECO:0000313" key="9">
    <source>
        <dbReference type="EMBL" id="CAB0042661.1"/>
    </source>
</evidence>
<dbReference type="Proteomes" id="UP000479190">
    <property type="component" value="Unassembled WGS sequence"/>
</dbReference>
<dbReference type="InterPro" id="IPR036770">
    <property type="entry name" value="Ankyrin_rpt-contain_sf"/>
</dbReference>
<evidence type="ECO:0000256" key="5">
    <source>
        <dbReference type="ARBA" id="ARBA00023065"/>
    </source>
</evidence>
<evidence type="ECO:0000256" key="4">
    <source>
        <dbReference type="ARBA" id="ARBA00023043"/>
    </source>
</evidence>
<dbReference type="PANTHER" id="PTHR47143">
    <property type="entry name" value="TRANSIENT RECEPTOR POTENTIAL CATION CHANNEL PROTEIN PAINLESS"/>
    <property type="match status" value="1"/>
</dbReference>
<keyword evidence="10" id="KW-1185">Reference proteome</keyword>
<protein>
    <submittedName>
        <fullName evidence="9">Uncharacterized protein</fullName>
    </submittedName>
</protein>
<dbReference type="Pfam" id="PF12796">
    <property type="entry name" value="Ank_2"/>
    <property type="match status" value="1"/>
</dbReference>
<reference evidence="9 10" key="1">
    <citation type="submission" date="2020-02" db="EMBL/GenBank/DDBJ databases">
        <authorList>
            <person name="Ferguson B K."/>
        </authorList>
    </citation>
    <scope>NUCLEOTIDE SEQUENCE [LARGE SCALE GENOMIC DNA]</scope>
</reference>
<keyword evidence="5" id="KW-0406">Ion transport</keyword>
<keyword evidence="4 8" id="KW-0040">ANK repeat</keyword>
<sequence>MSREWLEKLQTLRQRFNWEIDEERYEFYDEFIPLIKDWRGDLPDLRDIFDKEAIDWLLVECVSRVRCRDHELPDVDAEGRPILSCATAIHAIARSAASSLYCKWRVLVLNLFKIYRQLEANYADEGGLTHYHAACKFGYVRLVERFVRKHELSPDLAWPETGETPLHLALAHGGSKIVARKLLSLGADPNLADGRGWTTLHAICERLDADDLALVLLELNDRVDDEEQQQQQVVRIDKPDNEGRVPLHLALKNAKLGLAEMLLIQGADVNQADAAGSTPLHYLVEGCTMEWLVDNEQLTWRWLGICDGRDRTVQVDARDAAGRTPLQWAVARVEPSTVDALLARGADLANFSFPTEDYFGFERDDPAHLEFMRKHKMSLACGILRIVERLKRGGYELKREEALTIMKLFDHCGLFDRSPILDVPNWYDDGVFPDVATQMMINPDLSLNQLVRMPTKEARKLLTLEDYARLERREGYQNLRRPRREPCDSFLSEIMLKGFCRDWALFALMDLTQYEISTDCCYHVMELVTNKDLYNSCLASNSQKEQLAVFFANIIIKIYTYLRTLDRKKSIKETRNNTSICNMACKFILSAFGTAAAAAIARGLSAAHVQQLGAGDEET</sequence>
<dbReference type="PROSITE" id="PS50297">
    <property type="entry name" value="ANK_REP_REGION"/>
    <property type="match status" value="3"/>
</dbReference>
<keyword evidence="3" id="KW-0677">Repeat</keyword>
<keyword evidence="2" id="KW-0716">Sensory transduction</keyword>
<dbReference type="SUPFAM" id="SSF48403">
    <property type="entry name" value="Ankyrin repeat"/>
    <property type="match status" value="1"/>
</dbReference>
<dbReference type="InterPro" id="IPR052076">
    <property type="entry name" value="TRP_cation_channel"/>
</dbReference>
<organism evidence="9 10">
    <name type="scientific">Trichogramma brassicae</name>
    <dbReference type="NCBI Taxonomy" id="86971"/>
    <lineage>
        <taxon>Eukaryota</taxon>
        <taxon>Metazoa</taxon>
        <taxon>Ecdysozoa</taxon>
        <taxon>Arthropoda</taxon>
        <taxon>Hexapoda</taxon>
        <taxon>Insecta</taxon>
        <taxon>Pterygota</taxon>
        <taxon>Neoptera</taxon>
        <taxon>Endopterygota</taxon>
        <taxon>Hymenoptera</taxon>
        <taxon>Apocrita</taxon>
        <taxon>Proctotrupomorpha</taxon>
        <taxon>Chalcidoidea</taxon>
        <taxon>Trichogrammatidae</taxon>
        <taxon>Trichogramma</taxon>
    </lineage>
</organism>
<name>A0A6H5J5F2_9HYME</name>
<evidence type="ECO:0000256" key="3">
    <source>
        <dbReference type="ARBA" id="ARBA00022737"/>
    </source>
</evidence>